<reference evidence="1 2" key="1">
    <citation type="submission" date="2022-12" db="EMBL/GenBank/DDBJ databases">
        <title>Metagenome assembled genome from gulf of manar.</title>
        <authorList>
            <person name="Kohli P."/>
            <person name="Pk S."/>
            <person name="Venkata Ramana C."/>
            <person name="Sasikala C."/>
        </authorList>
    </citation>
    <scope>NUCLEOTIDE SEQUENCE [LARGE SCALE GENOMIC DNA]</scope>
    <source>
        <strain evidence="1">JB008</strain>
    </source>
</reference>
<gene>
    <name evidence="1" type="ORF">PQJ61_05405</name>
</gene>
<accession>A0AAJ1IBE6</accession>
<dbReference type="AlphaFoldDB" id="A0AAJ1IBE6"/>
<sequence>MQKRLVSIPNSIWLQDYFKGYSNPNSKIKQQINTGNLIKLKRGLYLRADQLHDSSVLASAANVLYGPSYISFDYALRFYGLIPEAVRNITSATFKKNRSKFFNNAAGTFFYRDIPSIVYPKGIYRNTEGSSAFLIASPEKALCDKLFTIKSVRSIAGIEALLFEDLRLDEDRFNELDFLEMKELSLLYKTETTAGFYRYLGRL</sequence>
<evidence type="ECO:0000313" key="1">
    <source>
        <dbReference type="EMBL" id="MDC7226180.1"/>
    </source>
</evidence>
<protein>
    <recommendedName>
        <fullName evidence="3">Transcriptional regulator, AbiEi antitoxin, Type IV TA system</fullName>
    </recommendedName>
</protein>
<organism evidence="1 2">
    <name type="scientific">Candidatus Thalassospirochaeta sargassi</name>
    <dbReference type="NCBI Taxonomy" id="3119039"/>
    <lineage>
        <taxon>Bacteria</taxon>
        <taxon>Pseudomonadati</taxon>
        <taxon>Spirochaetota</taxon>
        <taxon>Spirochaetia</taxon>
        <taxon>Spirochaetales</taxon>
        <taxon>Spirochaetaceae</taxon>
        <taxon>Candidatus Thalassospirochaeta</taxon>
    </lineage>
</organism>
<comment type="caution">
    <text evidence="1">The sequence shown here is derived from an EMBL/GenBank/DDBJ whole genome shotgun (WGS) entry which is preliminary data.</text>
</comment>
<name>A0AAJ1IBE6_9SPIO</name>
<evidence type="ECO:0008006" key="3">
    <source>
        <dbReference type="Google" id="ProtNLM"/>
    </source>
</evidence>
<dbReference type="EMBL" id="JAQQAL010000011">
    <property type="protein sequence ID" value="MDC7226180.1"/>
    <property type="molecule type" value="Genomic_DNA"/>
</dbReference>
<dbReference type="Proteomes" id="UP001221217">
    <property type="component" value="Unassembled WGS sequence"/>
</dbReference>
<proteinExistence type="predicted"/>
<evidence type="ECO:0000313" key="2">
    <source>
        <dbReference type="Proteomes" id="UP001221217"/>
    </source>
</evidence>